<evidence type="ECO:0000256" key="1">
    <source>
        <dbReference type="ARBA" id="ARBA00004651"/>
    </source>
</evidence>
<dbReference type="Proteomes" id="UP001500804">
    <property type="component" value="Unassembled WGS sequence"/>
</dbReference>
<evidence type="ECO:0000313" key="7">
    <source>
        <dbReference type="EMBL" id="GAA5114184.1"/>
    </source>
</evidence>
<feature type="transmembrane region" description="Helical" evidence="5">
    <location>
        <begin position="92"/>
        <end position="111"/>
    </location>
</feature>
<feature type="transmembrane region" description="Helical" evidence="5">
    <location>
        <begin position="20"/>
        <end position="39"/>
    </location>
</feature>
<dbReference type="InterPro" id="IPR011701">
    <property type="entry name" value="MFS"/>
</dbReference>
<feature type="transmembrane region" description="Helical" evidence="5">
    <location>
        <begin position="412"/>
        <end position="433"/>
    </location>
</feature>
<evidence type="ECO:0000256" key="4">
    <source>
        <dbReference type="ARBA" id="ARBA00023136"/>
    </source>
</evidence>
<reference evidence="8" key="1">
    <citation type="journal article" date="2019" name="Int. J. Syst. Evol. Microbiol.">
        <title>The Global Catalogue of Microorganisms (GCM) 10K type strain sequencing project: providing services to taxonomists for standard genome sequencing and annotation.</title>
        <authorList>
            <consortium name="The Broad Institute Genomics Platform"/>
            <consortium name="The Broad Institute Genome Sequencing Center for Infectious Disease"/>
            <person name="Wu L."/>
            <person name="Ma J."/>
        </authorList>
    </citation>
    <scope>NUCLEOTIDE SEQUENCE [LARGE SCALE GENOMIC DNA]</scope>
    <source>
        <strain evidence="8">JCM 18302</strain>
    </source>
</reference>
<feature type="transmembrane region" description="Helical" evidence="5">
    <location>
        <begin position="59"/>
        <end position="80"/>
    </location>
</feature>
<feature type="transmembrane region" description="Helical" evidence="5">
    <location>
        <begin position="382"/>
        <end position="406"/>
    </location>
</feature>
<dbReference type="CDD" id="cd17365">
    <property type="entry name" value="MFS_PcaK_like"/>
    <property type="match status" value="1"/>
</dbReference>
<dbReference type="PROSITE" id="PS00217">
    <property type="entry name" value="SUGAR_TRANSPORT_2"/>
    <property type="match status" value="1"/>
</dbReference>
<dbReference type="InterPro" id="IPR005829">
    <property type="entry name" value="Sugar_transporter_CS"/>
</dbReference>
<dbReference type="PANTHER" id="PTHR23508:SF10">
    <property type="entry name" value="CARBOXYLIC ACID TRANSPORTER PROTEIN HOMOLOG"/>
    <property type="match status" value="1"/>
</dbReference>
<dbReference type="InterPro" id="IPR036259">
    <property type="entry name" value="MFS_trans_sf"/>
</dbReference>
<sequence>MPEHPRTVHLPGFIDDRPIGRLQCIVLALCGLVMFLDGFDTQAISYMAPSIAREWGLSPSAMGPVLSSALVGLMIGYLVLSPLADRFGHRAMVIAATASFSVLTVLTTFAPSVEVLLAARLLTGIGLGAAAPSAIALTSEFAPRRRRATFVLVIYCGFSLGFVAAGMAAGTLIPLLGWRSMFLVGGVVPLVLVPLLWRLLPESPAYLIRRGRPVAHTLRRLDPSLPADTEVRSADQPDAHARIPIVRLFERRWLLGTLLLWLVFAINLAEFYALQSWLPTILENLGHPTSTVVTATTLTTVGGIAAALITGPAMDRFGAGYTLGILYVVGAVFVGVLGIVFGASLWLLLCVTFLVGCCVSGGQKSVIAFGSLFYAPDMRSTGVAWALGIGRVGGILGPIVVGLAVGAGWSTAQLFTALAVPMLVAAVTVLALARRRHQDAPAPHTQTRQPHVAVPD</sequence>
<feature type="transmembrane region" description="Helical" evidence="5">
    <location>
        <begin position="292"/>
        <end position="313"/>
    </location>
</feature>
<keyword evidence="8" id="KW-1185">Reference proteome</keyword>
<comment type="caution">
    <text evidence="7">The sequence shown here is derived from an EMBL/GenBank/DDBJ whole genome shotgun (WGS) entry which is preliminary data.</text>
</comment>
<comment type="subcellular location">
    <subcellularLocation>
        <location evidence="1">Cell membrane</location>
        <topology evidence="1">Multi-pass membrane protein</topology>
    </subcellularLocation>
</comment>
<feature type="transmembrane region" description="Helical" evidence="5">
    <location>
        <begin position="117"/>
        <end position="138"/>
    </location>
</feature>
<evidence type="ECO:0000259" key="6">
    <source>
        <dbReference type="PROSITE" id="PS50850"/>
    </source>
</evidence>
<dbReference type="Pfam" id="PF07690">
    <property type="entry name" value="MFS_1"/>
    <property type="match status" value="1"/>
</dbReference>
<proteinExistence type="predicted"/>
<keyword evidence="3 5" id="KW-1133">Transmembrane helix</keyword>
<keyword evidence="2 5" id="KW-0812">Transmembrane</keyword>
<feature type="domain" description="Major facilitator superfamily (MFS) profile" evidence="6">
    <location>
        <begin position="26"/>
        <end position="437"/>
    </location>
</feature>
<dbReference type="PANTHER" id="PTHR23508">
    <property type="entry name" value="CARBOXYLIC ACID TRANSPORTER PROTEIN HOMOLOG"/>
    <property type="match status" value="1"/>
</dbReference>
<dbReference type="EMBL" id="BAABJO010000003">
    <property type="protein sequence ID" value="GAA5114184.1"/>
    <property type="molecule type" value="Genomic_DNA"/>
</dbReference>
<protein>
    <submittedName>
        <fullName evidence="7">Aromatic acid/H+ symport family MFS transporter</fullName>
    </submittedName>
</protein>
<feature type="transmembrane region" description="Helical" evidence="5">
    <location>
        <begin position="253"/>
        <end position="272"/>
    </location>
</feature>
<feature type="transmembrane region" description="Helical" evidence="5">
    <location>
        <begin position="181"/>
        <end position="200"/>
    </location>
</feature>
<evidence type="ECO:0000256" key="2">
    <source>
        <dbReference type="ARBA" id="ARBA00022692"/>
    </source>
</evidence>
<gene>
    <name evidence="7" type="ORF">GCM10023320_10960</name>
</gene>
<keyword evidence="4 5" id="KW-0472">Membrane</keyword>
<feature type="transmembrane region" description="Helical" evidence="5">
    <location>
        <begin position="150"/>
        <end position="175"/>
    </location>
</feature>
<evidence type="ECO:0000313" key="8">
    <source>
        <dbReference type="Proteomes" id="UP001500804"/>
    </source>
</evidence>
<dbReference type="Gene3D" id="1.20.1250.20">
    <property type="entry name" value="MFS general substrate transporter like domains"/>
    <property type="match status" value="1"/>
</dbReference>
<accession>A0ABP9NCI5</accession>
<dbReference type="InterPro" id="IPR020846">
    <property type="entry name" value="MFS_dom"/>
</dbReference>
<name>A0ABP9NCI5_9PSEU</name>
<evidence type="ECO:0000256" key="3">
    <source>
        <dbReference type="ARBA" id="ARBA00022989"/>
    </source>
</evidence>
<dbReference type="RefSeq" id="WP_345603667.1">
    <property type="nucleotide sequence ID" value="NZ_BAABJO010000003.1"/>
</dbReference>
<feature type="transmembrane region" description="Helical" evidence="5">
    <location>
        <begin position="325"/>
        <end position="347"/>
    </location>
</feature>
<dbReference type="PROSITE" id="PS50850">
    <property type="entry name" value="MFS"/>
    <property type="match status" value="1"/>
</dbReference>
<evidence type="ECO:0000256" key="5">
    <source>
        <dbReference type="SAM" id="Phobius"/>
    </source>
</evidence>
<organism evidence="7 8">
    <name type="scientific">Pseudonocardia adelaidensis</name>
    <dbReference type="NCBI Taxonomy" id="648754"/>
    <lineage>
        <taxon>Bacteria</taxon>
        <taxon>Bacillati</taxon>
        <taxon>Actinomycetota</taxon>
        <taxon>Actinomycetes</taxon>
        <taxon>Pseudonocardiales</taxon>
        <taxon>Pseudonocardiaceae</taxon>
        <taxon>Pseudonocardia</taxon>
    </lineage>
</organism>
<feature type="transmembrane region" description="Helical" evidence="5">
    <location>
        <begin position="353"/>
        <end position="375"/>
    </location>
</feature>
<dbReference type="SUPFAM" id="SSF103473">
    <property type="entry name" value="MFS general substrate transporter"/>
    <property type="match status" value="1"/>
</dbReference>